<gene>
    <name evidence="1" type="ORF">K450DRAFT_235105</name>
</gene>
<accession>A0AAD5ECX3</accession>
<evidence type="ECO:0000313" key="2">
    <source>
        <dbReference type="Proteomes" id="UP001206595"/>
    </source>
</evidence>
<comment type="caution">
    <text evidence="1">The sequence shown here is derived from an EMBL/GenBank/DDBJ whole genome shotgun (WGS) entry which is preliminary data.</text>
</comment>
<dbReference type="Proteomes" id="UP001206595">
    <property type="component" value="Unassembled WGS sequence"/>
</dbReference>
<sequence>MIPLPSPPRFPPFPFFSASLYSKSPVHCFFFFLFQTRFRFLPFLPLHCIHFHQKPGKPIRKYHLNSLPSMEYYNSGIDRPRQAVSMEHGENEWNRPYKTEGSISYHSPQYPSPSEPQFLGRSTLILPPPSSLMPTFNYRPTMMTTGHQYSGYNVFVDQSDVKSSKRKRNSSPPVNVSTSGCHYEVLNMAKRKRSKRDATAAETLASFSRLSTNTAPYYSAEGAGCGDKYKHNRGRNKGDSGCHDSQSLVFEAARILCGLSTRR</sequence>
<dbReference type="RefSeq" id="XP_051445898.1">
    <property type="nucleotide sequence ID" value="XM_051588031.1"/>
</dbReference>
<dbReference type="AlphaFoldDB" id="A0AAD5ECX3"/>
<organism evidence="1 2">
    <name type="scientific">Umbelopsis ramanniana AG</name>
    <dbReference type="NCBI Taxonomy" id="1314678"/>
    <lineage>
        <taxon>Eukaryota</taxon>
        <taxon>Fungi</taxon>
        <taxon>Fungi incertae sedis</taxon>
        <taxon>Mucoromycota</taxon>
        <taxon>Mucoromycotina</taxon>
        <taxon>Umbelopsidomycetes</taxon>
        <taxon>Umbelopsidales</taxon>
        <taxon>Umbelopsidaceae</taxon>
        <taxon>Umbelopsis</taxon>
    </lineage>
</organism>
<reference evidence="1" key="1">
    <citation type="submission" date="2021-06" db="EMBL/GenBank/DDBJ databases">
        <authorList>
            <consortium name="DOE Joint Genome Institute"/>
            <person name="Mondo S.J."/>
            <person name="Amses K.R."/>
            <person name="Simmons D.R."/>
            <person name="Longcore J.E."/>
            <person name="Seto K."/>
            <person name="Alves G.H."/>
            <person name="Bonds A.E."/>
            <person name="Quandt C.A."/>
            <person name="Davis W.J."/>
            <person name="Chang Y."/>
            <person name="Letcher P.M."/>
            <person name="Powell M.J."/>
            <person name="Kuo A."/>
            <person name="Labutti K."/>
            <person name="Pangilinan J."/>
            <person name="Andreopoulos W."/>
            <person name="Tritt A."/>
            <person name="Riley R."/>
            <person name="Hundley H."/>
            <person name="Johnson J."/>
            <person name="Lipzen A."/>
            <person name="Barry K."/>
            <person name="Berbee M.L."/>
            <person name="Buchler N.E."/>
            <person name="Grigoriev I.V."/>
            <person name="Spatafora J.W."/>
            <person name="Stajich J.E."/>
            <person name="James T.Y."/>
        </authorList>
    </citation>
    <scope>NUCLEOTIDE SEQUENCE</scope>
    <source>
        <strain evidence="1">AG</strain>
    </source>
</reference>
<dbReference type="EMBL" id="MU620909">
    <property type="protein sequence ID" value="KAI8580894.1"/>
    <property type="molecule type" value="Genomic_DNA"/>
</dbReference>
<keyword evidence="2" id="KW-1185">Reference proteome</keyword>
<protein>
    <submittedName>
        <fullName evidence="1">Uncharacterized protein</fullName>
    </submittedName>
</protein>
<reference evidence="1" key="2">
    <citation type="journal article" date="2022" name="Proc. Natl. Acad. Sci. U.S.A.">
        <title>Diploid-dominant life cycles characterize the early evolution of Fungi.</title>
        <authorList>
            <person name="Amses K.R."/>
            <person name="Simmons D.R."/>
            <person name="Longcore J.E."/>
            <person name="Mondo S.J."/>
            <person name="Seto K."/>
            <person name="Jeronimo G.H."/>
            <person name="Bonds A.E."/>
            <person name="Quandt C.A."/>
            <person name="Davis W.J."/>
            <person name="Chang Y."/>
            <person name="Federici B.A."/>
            <person name="Kuo A."/>
            <person name="LaButti K."/>
            <person name="Pangilinan J."/>
            <person name="Andreopoulos W."/>
            <person name="Tritt A."/>
            <person name="Riley R."/>
            <person name="Hundley H."/>
            <person name="Johnson J."/>
            <person name="Lipzen A."/>
            <person name="Barry K."/>
            <person name="Lang B.F."/>
            <person name="Cuomo C.A."/>
            <person name="Buchler N.E."/>
            <person name="Grigoriev I.V."/>
            <person name="Spatafora J.W."/>
            <person name="Stajich J.E."/>
            <person name="James T.Y."/>
        </authorList>
    </citation>
    <scope>NUCLEOTIDE SEQUENCE</scope>
    <source>
        <strain evidence="1">AG</strain>
    </source>
</reference>
<proteinExistence type="predicted"/>
<name>A0AAD5ECX3_UMBRA</name>
<evidence type="ECO:0000313" key="1">
    <source>
        <dbReference type="EMBL" id="KAI8580894.1"/>
    </source>
</evidence>
<dbReference type="GeneID" id="75913376"/>